<gene>
    <name evidence="7" type="ORF">GM661_18440</name>
</gene>
<reference evidence="7" key="1">
    <citation type="submission" date="2019-12" db="EMBL/GenBank/DDBJ databases">
        <authorList>
            <person name="zhang j."/>
            <person name="sun C.M."/>
        </authorList>
    </citation>
    <scope>NUCLEOTIDE SEQUENCE</scope>
    <source>
        <strain evidence="7">NS-1</strain>
    </source>
</reference>
<keyword evidence="3" id="KW-0520">NAD</keyword>
<dbReference type="Pfam" id="PF00389">
    <property type="entry name" value="2-Hacid_dh"/>
    <property type="match status" value="1"/>
</dbReference>
<dbReference type="FunFam" id="3.40.50.720:FF:000041">
    <property type="entry name" value="D-3-phosphoglycerate dehydrogenase"/>
    <property type="match status" value="1"/>
</dbReference>
<dbReference type="Gene3D" id="3.40.50.720">
    <property type="entry name" value="NAD(P)-binding Rossmann-like Domain"/>
    <property type="match status" value="2"/>
</dbReference>
<dbReference type="CDD" id="cd12173">
    <property type="entry name" value="PGDH_4"/>
    <property type="match status" value="1"/>
</dbReference>
<dbReference type="EMBL" id="CP046640">
    <property type="protein sequence ID" value="QTL99792.1"/>
    <property type="molecule type" value="Genomic_DNA"/>
</dbReference>
<sequence>MYKILVTKPIHPIGMKILREKADVAILSSVENMEEESKDKDAIILRIGNVTKSIIEGNPNLKVIAKHGVGVDEIDVETATKFKIPVVNAPGANADSVAEHTIAMLLALVKNIRNSDINLRKGKFNYRDSAKPVGLEGKTFGVAGYGQIGKKIVEKSRGFNMNTIVYDPYAEINENQEVEFCDSIDTLFKKSDIVSLHMPLTKETINLITYKQLKLLGEKGYLINCARGEVICQSDLSLALENEIIAGAALDVFDKEPPDINEKLFSYDNIIVTPHMAALSEEAIIKMSTMVSRGVLKVLEGEMPENVVNLNQITY</sequence>
<evidence type="ECO:0000313" key="8">
    <source>
        <dbReference type="Proteomes" id="UP000665020"/>
    </source>
</evidence>
<feature type="domain" description="D-isomer specific 2-hydroxyacid dehydrogenase catalytic" evidence="5">
    <location>
        <begin position="4"/>
        <end position="309"/>
    </location>
</feature>
<comment type="similarity">
    <text evidence="1 4">Belongs to the D-isomer specific 2-hydroxyacid dehydrogenase family.</text>
</comment>
<evidence type="ECO:0000259" key="5">
    <source>
        <dbReference type="Pfam" id="PF00389"/>
    </source>
</evidence>
<organism evidence="7 8">
    <name type="scientific">Iocasia fonsfrigidae</name>
    <dbReference type="NCBI Taxonomy" id="2682810"/>
    <lineage>
        <taxon>Bacteria</taxon>
        <taxon>Bacillati</taxon>
        <taxon>Bacillota</taxon>
        <taxon>Clostridia</taxon>
        <taxon>Halanaerobiales</taxon>
        <taxon>Halanaerobiaceae</taxon>
        <taxon>Iocasia</taxon>
    </lineage>
</organism>
<dbReference type="RefSeq" id="WP_230868120.1">
    <property type="nucleotide sequence ID" value="NZ_CP046640.1"/>
</dbReference>
<keyword evidence="2 4" id="KW-0560">Oxidoreductase</keyword>
<dbReference type="GO" id="GO:0047545">
    <property type="term" value="F:(S)-2-hydroxyglutarate dehydrogenase activity"/>
    <property type="evidence" value="ECO:0007669"/>
    <property type="project" value="UniProtKB-ARBA"/>
</dbReference>
<keyword evidence="8" id="KW-1185">Reference proteome</keyword>
<dbReference type="GO" id="GO:0006564">
    <property type="term" value="P:L-serine biosynthetic process"/>
    <property type="evidence" value="ECO:0007669"/>
    <property type="project" value="UniProtKB-ARBA"/>
</dbReference>
<dbReference type="Proteomes" id="UP000665020">
    <property type="component" value="Chromosome"/>
</dbReference>
<dbReference type="PANTHER" id="PTHR42789:SF1">
    <property type="entry name" value="D-ISOMER SPECIFIC 2-HYDROXYACID DEHYDROGENASE FAMILY PROTEIN (AFU_ORTHOLOGUE AFUA_6G10090)"/>
    <property type="match status" value="1"/>
</dbReference>
<evidence type="ECO:0000259" key="6">
    <source>
        <dbReference type="Pfam" id="PF02826"/>
    </source>
</evidence>
<evidence type="ECO:0000256" key="4">
    <source>
        <dbReference type="RuleBase" id="RU003719"/>
    </source>
</evidence>
<dbReference type="AlphaFoldDB" id="A0A8A7KPQ9"/>
<evidence type="ECO:0000256" key="3">
    <source>
        <dbReference type="ARBA" id="ARBA00023027"/>
    </source>
</evidence>
<dbReference type="InterPro" id="IPR006140">
    <property type="entry name" value="D-isomer_DH_NAD-bd"/>
</dbReference>
<dbReference type="Pfam" id="PF02826">
    <property type="entry name" value="2-Hacid_dh_C"/>
    <property type="match status" value="1"/>
</dbReference>
<evidence type="ECO:0000313" key="7">
    <source>
        <dbReference type="EMBL" id="QTL99792.1"/>
    </source>
</evidence>
<dbReference type="InterPro" id="IPR036291">
    <property type="entry name" value="NAD(P)-bd_dom_sf"/>
</dbReference>
<dbReference type="GO" id="GO:0004617">
    <property type="term" value="F:phosphoglycerate dehydrogenase activity"/>
    <property type="evidence" value="ECO:0007669"/>
    <property type="project" value="UniProtKB-ARBA"/>
</dbReference>
<dbReference type="KEGG" id="ifn:GM661_18440"/>
<dbReference type="PANTHER" id="PTHR42789">
    <property type="entry name" value="D-ISOMER SPECIFIC 2-HYDROXYACID DEHYDROGENASE FAMILY PROTEIN (AFU_ORTHOLOGUE AFUA_6G10090)"/>
    <property type="match status" value="1"/>
</dbReference>
<evidence type="ECO:0000256" key="1">
    <source>
        <dbReference type="ARBA" id="ARBA00005854"/>
    </source>
</evidence>
<dbReference type="GO" id="GO:0051287">
    <property type="term" value="F:NAD binding"/>
    <property type="evidence" value="ECO:0007669"/>
    <property type="project" value="InterPro"/>
</dbReference>
<dbReference type="SUPFAM" id="SSF51735">
    <property type="entry name" value="NAD(P)-binding Rossmann-fold domains"/>
    <property type="match status" value="1"/>
</dbReference>
<dbReference type="InterPro" id="IPR050857">
    <property type="entry name" value="D-2-hydroxyacid_DH"/>
</dbReference>
<dbReference type="SUPFAM" id="SSF52283">
    <property type="entry name" value="Formate/glycerate dehydrogenase catalytic domain-like"/>
    <property type="match status" value="1"/>
</dbReference>
<accession>A0A8A7KPQ9</accession>
<proteinExistence type="inferred from homology"/>
<protein>
    <submittedName>
        <fullName evidence="7">Phosphoglycerate dehydrogenase</fullName>
    </submittedName>
</protein>
<name>A0A8A7KPQ9_9FIRM</name>
<feature type="domain" description="D-isomer specific 2-hydroxyacid dehydrogenase NAD-binding" evidence="6">
    <location>
        <begin position="102"/>
        <end position="277"/>
    </location>
</feature>
<evidence type="ECO:0000256" key="2">
    <source>
        <dbReference type="ARBA" id="ARBA00023002"/>
    </source>
</evidence>
<dbReference type="InterPro" id="IPR006139">
    <property type="entry name" value="D-isomer_2_OHA_DH_cat_dom"/>
</dbReference>